<gene>
    <name evidence="2" type="ORF">LDX50_06600</name>
    <name evidence="3" type="ORF">LDX50_12570</name>
    <name evidence="4" type="ORF">LDX50_18290</name>
</gene>
<keyword evidence="5" id="KW-1185">Reference proteome</keyword>
<dbReference type="InterPro" id="IPR013096">
    <property type="entry name" value="Cupin_2"/>
</dbReference>
<feature type="domain" description="Cupin type-2" evidence="1">
    <location>
        <begin position="38"/>
        <end position="96"/>
    </location>
</feature>
<evidence type="ECO:0000313" key="2">
    <source>
        <dbReference type="EMBL" id="MCA6074530.1"/>
    </source>
</evidence>
<dbReference type="EMBL" id="JAIXNE010000003">
    <property type="protein sequence ID" value="MCA6075707.1"/>
    <property type="molecule type" value="Genomic_DNA"/>
</dbReference>
<dbReference type="EMBL" id="JAIXNE010000002">
    <property type="protein sequence ID" value="MCA6074530.1"/>
    <property type="molecule type" value="Genomic_DNA"/>
</dbReference>
<dbReference type="InterPro" id="IPR011051">
    <property type="entry name" value="RmlC_Cupin_sf"/>
</dbReference>
<dbReference type="CDD" id="cd02226">
    <property type="entry name" value="cupin_YdbB-like"/>
    <property type="match status" value="1"/>
</dbReference>
<dbReference type="SUPFAM" id="SSF51182">
    <property type="entry name" value="RmlC-like cupins"/>
    <property type="match status" value="1"/>
</dbReference>
<dbReference type="InterPro" id="IPR014710">
    <property type="entry name" value="RmlC-like_jellyroll"/>
</dbReference>
<name>A0A9X1HP01_9BACT</name>
<dbReference type="Gene3D" id="2.60.120.10">
    <property type="entry name" value="Jelly Rolls"/>
    <property type="match status" value="1"/>
</dbReference>
<dbReference type="EMBL" id="JAIXNE010000004">
    <property type="protein sequence ID" value="MCA6076835.1"/>
    <property type="molecule type" value="Genomic_DNA"/>
</dbReference>
<accession>A0A9X1HP01</accession>
<dbReference type="PANTHER" id="PTHR36114">
    <property type="entry name" value="16.7 KDA PROTEIN IN WHIE LOCUS"/>
    <property type="match status" value="1"/>
</dbReference>
<evidence type="ECO:0000313" key="3">
    <source>
        <dbReference type="EMBL" id="MCA6075707.1"/>
    </source>
</evidence>
<proteinExistence type="predicted"/>
<dbReference type="RefSeq" id="WP_225697645.1">
    <property type="nucleotide sequence ID" value="NZ_JAIXNE010000002.1"/>
</dbReference>
<evidence type="ECO:0000259" key="1">
    <source>
        <dbReference type="Pfam" id="PF07883"/>
    </source>
</evidence>
<protein>
    <submittedName>
        <fullName evidence="2">Cupin domain-containing protein</fullName>
    </submittedName>
</protein>
<dbReference type="PANTHER" id="PTHR36114:SF1">
    <property type="entry name" value="16.7 KDA PROTEIN IN WHIE LOCUS"/>
    <property type="match status" value="1"/>
</dbReference>
<dbReference type="Proteomes" id="UP001139409">
    <property type="component" value="Unassembled WGS sequence"/>
</dbReference>
<organism evidence="2 5">
    <name type="scientific">Fulvivirga sedimenti</name>
    <dbReference type="NCBI Taxonomy" id="2879465"/>
    <lineage>
        <taxon>Bacteria</taxon>
        <taxon>Pseudomonadati</taxon>
        <taxon>Bacteroidota</taxon>
        <taxon>Cytophagia</taxon>
        <taxon>Cytophagales</taxon>
        <taxon>Fulvivirgaceae</taxon>
        <taxon>Fulvivirga</taxon>
    </lineage>
</organism>
<evidence type="ECO:0000313" key="5">
    <source>
        <dbReference type="Proteomes" id="UP001139409"/>
    </source>
</evidence>
<evidence type="ECO:0000313" key="4">
    <source>
        <dbReference type="EMBL" id="MCA6076835.1"/>
    </source>
</evidence>
<dbReference type="Pfam" id="PF07883">
    <property type="entry name" value="Cupin_2"/>
    <property type="match status" value="1"/>
</dbReference>
<reference evidence="2" key="1">
    <citation type="submission" date="2021-09" db="EMBL/GenBank/DDBJ databases">
        <title>Fulvivirga sp. isolated from coastal sediment.</title>
        <authorList>
            <person name="Yu H."/>
        </authorList>
    </citation>
    <scope>NUCLEOTIDE SEQUENCE</scope>
    <source>
        <strain evidence="2">1062</strain>
    </source>
</reference>
<sequence length="121" mass="14223">MKTINILEKFGKFTHQWHPHIIAELNGQQVKLARLSGSFMWHSHENEDELFMVIKGVLYMKYRDSEEVVREGELIVVPKGVEHYPYTKNDEEVWVLLFEPASTLHSGAIESERTINNQEWI</sequence>
<comment type="caution">
    <text evidence="2">The sequence shown here is derived from an EMBL/GenBank/DDBJ whole genome shotgun (WGS) entry which is preliminary data.</text>
</comment>
<dbReference type="AlphaFoldDB" id="A0A9X1HP01"/>
<dbReference type="InterPro" id="IPR052044">
    <property type="entry name" value="PKS_Associated_Protein"/>
</dbReference>